<feature type="domain" description="RNA-binding S4" evidence="5">
    <location>
        <begin position="3"/>
        <end position="61"/>
    </location>
</feature>
<dbReference type="GO" id="GO:0120159">
    <property type="term" value="F:rRNA pseudouridine synthase activity"/>
    <property type="evidence" value="ECO:0007669"/>
    <property type="project" value="UniProtKB-ARBA"/>
</dbReference>
<dbReference type="InterPro" id="IPR036986">
    <property type="entry name" value="S4_RNA-bd_sf"/>
</dbReference>
<dbReference type="PANTHER" id="PTHR47683:SF2">
    <property type="entry name" value="RNA-BINDING S4 DOMAIN-CONTAINING PROTEIN"/>
    <property type="match status" value="1"/>
</dbReference>
<dbReference type="Gene3D" id="3.30.2350.10">
    <property type="entry name" value="Pseudouridine synthase"/>
    <property type="match status" value="1"/>
</dbReference>
<dbReference type="SMART" id="SM00363">
    <property type="entry name" value="S4"/>
    <property type="match status" value="1"/>
</dbReference>
<dbReference type="InterPro" id="IPR000748">
    <property type="entry name" value="PsdUridine_synth_RsuA/RluB/E/F"/>
</dbReference>
<name>A0A9Q5Z8T9_NOSLI</name>
<evidence type="ECO:0000313" key="7">
    <source>
        <dbReference type="Proteomes" id="UP000222310"/>
    </source>
</evidence>
<proteinExistence type="inferred from homology"/>
<evidence type="ECO:0000256" key="4">
    <source>
        <dbReference type="RuleBase" id="RU003887"/>
    </source>
</evidence>
<dbReference type="PROSITE" id="PS50889">
    <property type="entry name" value="S4"/>
    <property type="match status" value="1"/>
</dbReference>
<dbReference type="PROSITE" id="PS01149">
    <property type="entry name" value="PSI_RSU"/>
    <property type="match status" value="1"/>
</dbReference>
<gene>
    <name evidence="6" type="ORF">VF08_24480</name>
</gene>
<dbReference type="InterPro" id="IPR002942">
    <property type="entry name" value="S4_RNA-bd"/>
</dbReference>
<comment type="caution">
    <text evidence="6">The sequence shown here is derived from an EMBL/GenBank/DDBJ whole genome shotgun (WGS) entry which is preliminary data.</text>
</comment>
<dbReference type="RefSeq" id="WP_099070894.1">
    <property type="nucleotide sequence ID" value="NZ_LAHD01000083.1"/>
</dbReference>
<comment type="similarity">
    <text evidence="1 4">Belongs to the pseudouridine synthase RsuA family.</text>
</comment>
<dbReference type="InterPro" id="IPR018496">
    <property type="entry name" value="PsdUridine_synth_RsuA/RluB_CS"/>
</dbReference>
<dbReference type="EC" id="5.4.99.-" evidence="4"/>
<dbReference type="GO" id="GO:0000455">
    <property type="term" value="P:enzyme-directed rRNA pseudouridine synthesis"/>
    <property type="evidence" value="ECO:0007669"/>
    <property type="project" value="UniProtKB-ARBA"/>
</dbReference>
<dbReference type="NCBIfam" id="TIGR00093">
    <property type="entry name" value="pseudouridine synthase"/>
    <property type="match status" value="1"/>
</dbReference>
<evidence type="ECO:0000256" key="3">
    <source>
        <dbReference type="PROSITE-ProRule" id="PRU00182"/>
    </source>
</evidence>
<dbReference type="InterPro" id="IPR006145">
    <property type="entry name" value="PsdUridine_synth_RsuA/RluA"/>
</dbReference>
<dbReference type="Proteomes" id="UP000222310">
    <property type="component" value="Unassembled WGS sequence"/>
</dbReference>
<dbReference type="FunFam" id="3.10.290.10:FF:000003">
    <property type="entry name" value="Pseudouridine synthase"/>
    <property type="match status" value="1"/>
</dbReference>
<dbReference type="GO" id="GO:0003723">
    <property type="term" value="F:RNA binding"/>
    <property type="evidence" value="ECO:0007669"/>
    <property type="project" value="UniProtKB-KW"/>
</dbReference>
<dbReference type="PANTHER" id="PTHR47683">
    <property type="entry name" value="PSEUDOURIDINE SYNTHASE FAMILY PROTEIN-RELATED"/>
    <property type="match status" value="1"/>
</dbReference>
<keyword evidence="3" id="KW-0694">RNA-binding</keyword>
<dbReference type="SUPFAM" id="SSF55174">
    <property type="entry name" value="Alpha-L RNA-binding motif"/>
    <property type="match status" value="1"/>
</dbReference>
<evidence type="ECO:0000313" key="6">
    <source>
        <dbReference type="EMBL" id="PHK00192.1"/>
    </source>
</evidence>
<accession>A0A9Q5Z8T9</accession>
<evidence type="ECO:0000256" key="1">
    <source>
        <dbReference type="ARBA" id="ARBA00008348"/>
    </source>
</evidence>
<sequence>MEARLQKVLAQWGIASRREAEEMIKRSRVRINGVLAHLGQKVDPEKDAIAIDGKLISPKQRPASIYLLLHKPAGVVSTCYDPHHRPTVLDLLPQELRGGSGIHPVGRLDVDSTGALILTNDGDLTFGLTHPRHSISKTYRVLVKGHPPEAVLRMWRQGVVLEGRKTRPAKVQIVERSAQGSFLEIVLQEGRNRQIRRVAQQLGYPVIQLHRSAIGSIQLQTPKEPFLSEGKYRFLNDREIQFLREQINQNSEFRSQNSELK</sequence>
<dbReference type="GeneID" id="57096841"/>
<dbReference type="Pfam" id="PF01479">
    <property type="entry name" value="S4"/>
    <property type="match status" value="1"/>
</dbReference>
<evidence type="ECO:0000259" key="5">
    <source>
        <dbReference type="SMART" id="SM00363"/>
    </source>
</evidence>
<dbReference type="EMBL" id="LAHD01000083">
    <property type="protein sequence ID" value="PHK00192.1"/>
    <property type="molecule type" value="Genomic_DNA"/>
</dbReference>
<keyword evidence="2 4" id="KW-0413">Isomerase</keyword>
<evidence type="ECO:0000256" key="2">
    <source>
        <dbReference type="ARBA" id="ARBA00023235"/>
    </source>
</evidence>
<dbReference type="InterPro" id="IPR050343">
    <property type="entry name" value="RsuA_PseudoU_synthase"/>
</dbReference>
<dbReference type="CDD" id="cd02870">
    <property type="entry name" value="PseudoU_synth_RsuA_like"/>
    <property type="match status" value="1"/>
</dbReference>
<dbReference type="Pfam" id="PF00849">
    <property type="entry name" value="PseudoU_synth_2"/>
    <property type="match status" value="1"/>
</dbReference>
<reference evidence="6 7" key="1">
    <citation type="submission" date="2015-02" db="EMBL/GenBank/DDBJ databases">
        <title>Nostoc linckia genome annotation.</title>
        <authorList>
            <person name="Zhou Z."/>
        </authorList>
    </citation>
    <scope>NUCLEOTIDE SEQUENCE [LARGE SCALE GENOMIC DNA]</scope>
    <source>
        <strain evidence="7">z8</strain>
    </source>
</reference>
<dbReference type="CDD" id="cd00165">
    <property type="entry name" value="S4"/>
    <property type="match status" value="1"/>
</dbReference>
<dbReference type="Gene3D" id="3.10.290.10">
    <property type="entry name" value="RNA-binding S4 domain"/>
    <property type="match status" value="1"/>
</dbReference>
<dbReference type="AlphaFoldDB" id="A0A9Q5Z8T9"/>
<protein>
    <recommendedName>
        <fullName evidence="4">Pseudouridine synthase</fullName>
        <ecNumber evidence="4">5.4.99.-</ecNumber>
    </recommendedName>
</protein>
<dbReference type="InterPro" id="IPR020103">
    <property type="entry name" value="PsdUridine_synth_cat_dom_sf"/>
</dbReference>
<dbReference type="SUPFAM" id="SSF55120">
    <property type="entry name" value="Pseudouridine synthase"/>
    <property type="match status" value="1"/>
</dbReference>
<organism evidence="6 7">
    <name type="scientific">Nostoc linckia z8</name>
    <dbReference type="NCBI Taxonomy" id="1628746"/>
    <lineage>
        <taxon>Bacteria</taxon>
        <taxon>Bacillati</taxon>
        <taxon>Cyanobacteriota</taxon>
        <taxon>Cyanophyceae</taxon>
        <taxon>Nostocales</taxon>
        <taxon>Nostocaceae</taxon>
        <taxon>Nostoc</taxon>
    </lineage>
</organism>